<organism evidence="1 2">
    <name type="scientific">Mytilus edulis</name>
    <name type="common">Blue mussel</name>
    <dbReference type="NCBI Taxonomy" id="6550"/>
    <lineage>
        <taxon>Eukaryota</taxon>
        <taxon>Metazoa</taxon>
        <taxon>Spiralia</taxon>
        <taxon>Lophotrochozoa</taxon>
        <taxon>Mollusca</taxon>
        <taxon>Bivalvia</taxon>
        <taxon>Autobranchia</taxon>
        <taxon>Pteriomorphia</taxon>
        <taxon>Mytilida</taxon>
        <taxon>Mytiloidea</taxon>
        <taxon>Mytilidae</taxon>
        <taxon>Mytilinae</taxon>
        <taxon>Mytilus</taxon>
    </lineage>
</organism>
<accession>A0A8S3QCJ3</accession>
<dbReference type="AlphaFoldDB" id="A0A8S3QCJ3"/>
<proteinExistence type="predicted"/>
<dbReference type="PANTHER" id="PTHR33845:SF1">
    <property type="entry name" value="C2H2-TYPE DOMAIN-CONTAINING PROTEIN"/>
    <property type="match status" value="1"/>
</dbReference>
<evidence type="ECO:0000313" key="2">
    <source>
        <dbReference type="Proteomes" id="UP000683360"/>
    </source>
</evidence>
<dbReference type="EMBL" id="CAJPWZ010000381">
    <property type="protein sequence ID" value="CAG2192224.1"/>
    <property type="molecule type" value="Genomic_DNA"/>
</dbReference>
<gene>
    <name evidence="1" type="ORF">MEDL_7499</name>
</gene>
<dbReference type="PANTHER" id="PTHR33845">
    <property type="entry name" value="C2H2-TYPE DOMAIN-CONTAINING PROTEIN"/>
    <property type="match status" value="1"/>
</dbReference>
<keyword evidence="2" id="KW-1185">Reference proteome</keyword>
<dbReference type="OrthoDB" id="5979082at2759"/>
<sequence>MSSDNLFKRKGFSNQNMQICEESSGNTIVNVPDYGNYNIAWSAYCSFPSDISSCSIKTREGSLQNGDSTLQTGWGLKKDRKSVRFSLKTKNYLKEIFDSGEKSGQKANASNVAKNMRISRDNTGKKIFSPNEYLQPSQIISYFSRLALLLKCPSKKDCEVSDEDLESAIALINRSEALEELL</sequence>
<protein>
    <submittedName>
        <fullName evidence="1">Uncharacterized protein</fullName>
    </submittedName>
</protein>
<reference evidence="1" key="1">
    <citation type="submission" date="2021-03" db="EMBL/GenBank/DDBJ databases">
        <authorList>
            <person name="Bekaert M."/>
        </authorList>
    </citation>
    <scope>NUCLEOTIDE SEQUENCE</scope>
</reference>
<dbReference type="Proteomes" id="UP000683360">
    <property type="component" value="Unassembled WGS sequence"/>
</dbReference>
<name>A0A8S3QCJ3_MYTED</name>
<evidence type="ECO:0000313" key="1">
    <source>
        <dbReference type="EMBL" id="CAG2192224.1"/>
    </source>
</evidence>
<comment type="caution">
    <text evidence="1">The sequence shown here is derived from an EMBL/GenBank/DDBJ whole genome shotgun (WGS) entry which is preliminary data.</text>
</comment>